<feature type="domain" description="DNA helicase Pif1-like DEAD-box helicase" evidence="2">
    <location>
        <begin position="4"/>
        <end position="30"/>
    </location>
</feature>
<evidence type="ECO:0000313" key="3">
    <source>
        <dbReference type="EMBL" id="PBK82752.1"/>
    </source>
</evidence>
<dbReference type="OrthoDB" id="3247165at2759"/>
<dbReference type="InterPro" id="IPR010285">
    <property type="entry name" value="DNA_helicase_pif1-like_DEAD"/>
</dbReference>
<keyword evidence="1" id="KW-0547">Nucleotide-binding</keyword>
<dbReference type="GO" id="GO:0016787">
    <property type="term" value="F:hydrolase activity"/>
    <property type="evidence" value="ECO:0007669"/>
    <property type="project" value="UniProtKB-KW"/>
</dbReference>
<dbReference type="GO" id="GO:0043139">
    <property type="term" value="F:5'-3' DNA helicase activity"/>
    <property type="evidence" value="ECO:0007669"/>
    <property type="project" value="UniProtKB-EC"/>
</dbReference>
<dbReference type="GO" id="GO:0006281">
    <property type="term" value="P:DNA repair"/>
    <property type="evidence" value="ECO:0007669"/>
    <property type="project" value="UniProtKB-KW"/>
</dbReference>
<comment type="similarity">
    <text evidence="1">Belongs to the helicase family.</text>
</comment>
<name>A0A2H3CU98_ARMGA</name>
<proteinExistence type="inferred from homology"/>
<dbReference type="Proteomes" id="UP000217790">
    <property type="component" value="Unassembled WGS sequence"/>
</dbReference>
<organism evidence="3 4">
    <name type="scientific">Armillaria gallica</name>
    <name type="common">Bulbous honey fungus</name>
    <name type="synonym">Armillaria bulbosa</name>
    <dbReference type="NCBI Taxonomy" id="47427"/>
    <lineage>
        <taxon>Eukaryota</taxon>
        <taxon>Fungi</taxon>
        <taxon>Dikarya</taxon>
        <taxon>Basidiomycota</taxon>
        <taxon>Agaricomycotina</taxon>
        <taxon>Agaricomycetes</taxon>
        <taxon>Agaricomycetidae</taxon>
        <taxon>Agaricales</taxon>
        <taxon>Marasmiineae</taxon>
        <taxon>Physalacriaceae</taxon>
        <taxon>Armillaria</taxon>
    </lineage>
</organism>
<keyword evidence="1" id="KW-0378">Hydrolase</keyword>
<dbReference type="Pfam" id="PF05970">
    <property type="entry name" value="PIF1"/>
    <property type="match status" value="1"/>
</dbReference>
<evidence type="ECO:0000259" key="2">
    <source>
        <dbReference type="Pfam" id="PF05970"/>
    </source>
</evidence>
<comment type="catalytic activity">
    <reaction evidence="1">
        <text>ATP + H2O = ADP + phosphate + H(+)</text>
        <dbReference type="Rhea" id="RHEA:13065"/>
        <dbReference type="ChEBI" id="CHEBI:15377"/>
        <dbReference type="ChEBI" id="CHEBI:15378"/>
        <dbReference type="ChEBI" id="CHEBI:30616"/>
        <dbReference type="ChEBI" id="CHEBI:43474"/>
        <dbReference type="ChEBI" id="CHEBI:456216"/>
        <dbReference type="EC" id="5.6.2.3"/>
    </reaction>
</comment>
<dbReference type="AlphaFoldDB" id="A0A2H3CU98"/>
<dbReference type="InParanoid" id="A0A2H3CU98"/>
<keyword evidence="1" id="KW-0227">DNA damage</keyword>
<keyword evidence="4" id="KW-1185">Reference proteome</keyword>
<keyword evidence="1" id="KW-0347">Helicase</keyword>
<dbReference type="GO" id="GO:0006310">
    <property type="term" value="P:DNA recombination"/>
    <property type="evidence" value="ECO:0007669"/>
    <property type="project" value="UniProtKB-KW"/>
</dbReference>
<accession>A0A2H3CU98</accession>
<protein>
    <recommendedName>
        <fullName evidence="1">ATP-dependent DNA helicase</fullName>
        <ecNumber evidence="1">5.6.2.3</ecNumber>
    </recommendedName>
</protein>
<keyword evidence="1" id="KW-0234">DNA repair</keyword>
<keyword evidence="1" id="KW-0233">DNA recombination</keyword>
<sequence>MCTNNADIPFGGMNIIFAGDFVQLPPVIGAENAALYRQDNGIYVTNKKSQVAALITMVVILIANSAKMKTALVNMRYKMCTAANIGFLCTRICNVSDHAPDTTLSAFYNVSIITGLNVHKDEFNCIDSSRFSMETSQVLTDFYLDNIISEAPTTTARSRKQHNTCGLLARMQCLFKLLLCKGLPIMIRLNAATELCITKGQEGTVHLWVEGIGNCGQRVLETLFVHLSKLPKDIKFNNLLPNVVPLTRTLSAILCSLPDDSSISINRSQVHQLYYTMLSCSIMADGTLLLPDFTNPRWPAFDPWKIQGGCSRHL</sequence>
<reference evidence="4" key="1">
    <citation type="journal article" date="2017" name="Nat. Ecol. Evol.">
        <title>Genome expansion and lineage-specific genetic innovations in the forest pathogenic fungi Armillaria.</title>
        <authorList>
            <person name="Sipos G."/>
            <person name="Prasanna A.N."/>
            <person name="Walter M.C."/>
            <person name="O'Connor E."/>
            <person name="Balint B."/>
            <person name="Krizsan K."/>
            <person name="Kiss B."/>
            <person name="Hess J."/>
            <person name="Varga T."/>
            <person name="Slot J."/>
            <person name="Riley R."/>
            <person name="Boka B."/>
            <person name="Rigling D."/>
            <person name="Barry K."/>
            <person name="Lee J."/>
            <person name="Mihaltcheva S."/>
            <person name="LaButti K."/>
            <person name="Lipzen A."/>
            <person name="Waldron R."/>
            <person name="Moloney N.M."/>
            <person name="Sperisen C."/>
            <person name="Kredics L."/>
            <person name="Vagvoelgyi C."/>
            <person name="Patrignani A."/>
            <person name="Fitzpatrick D."/>
            <person name="Nagy I."/>
            <person name="Doyle S."/>
            <person name="Anderson J.B."/>
            <person name="Grigoriev I.V."/>
            <person name="Gueldener U."/>
            <person name="Muensterkoetter M."/>
            <person name="Nagy L.G."/>
        </authorList>
    </citation>
    <scope>NUCLEOTIDE SEQUENCE [LARGE SCALE GENOMIC DNA]</scope>
    <source>
        <strain evidence="4">Ar21-2</strain>
    </source>
</reference>
<evidence type="ECO:0000313" key="4">
    <source>
        <dbReference type="Proteomes" id="UP000217790"/>
    </source>
</evidence>
<gene>
    <name evidence="3" type="ORF">ARMGADRAFT_1048597</name>
</gene>
<evidence type="ECO:0000256" key="1">
    <source>
        <dbReference type="RuleBase" id="RU363044"/>
    </source>
</evidence>
<dbReference type="EC" id="5.6.2.3" evidence="1"/>
<dbReference type="EMBL" id="KZ293713">
    <property type="protein sequence ID" value="PBK82752.1"/>
    <property type="molecule type" value="Genomic_DNA"/>
</dbReference>
<dbReference type="GO" id="GO:0005524">
    <property type="term" value="F:ATP binding"/>
    <property type="evidence" value="ECO:0007669"/>
    <property type="project" value="UniProtKB-KW"/>
</dbReference>
<dbReference type="GO" id="GO:0000723">
    <property type="term" value="P:telomere maintenance"/>
    <property type="evidence" value="ECO:0007669"/>
    <property type="project" value="InterPro"/>
</dbReference>
<keyword evidence="1" id="KW-0067">ATP-binding</keyword>
<comment type="cofactor">
    <cofactor evidence="1">
        <name>Mg(2+)</name>
        <dbReference type="ChEBI" id="CHEBI:18420"/>
    </cofactor>
</comment>